<sequence>MRQGGNGANPQEQDNDVTGVSEGSQRSSGVKDVRCFLVAVETFSPSHDGLFSPSTI</sequence>
<evidence type="ECO:0000256" key="1">
    <source>
        <dbReference type="SAM" id="MobiDB-lite"/>
    </source>
</evidence>
<gene>
    <name evidence="2" type="ORF">CITRO92_0986</name>
</gene>
<dbReference type="AlphaFoldDB" id="A0AAX2BEJ6"/>
<feature type="compositionally biased region" description="Polar residues" evidence="1">
    <location>
        <begin position="8"/>
        <end position="28"/>
    </location>
</feature>
<feature type="region of interest" description="Disordered" evidence="1">
    <location>
        <begin position="1"/>
        <end position="29"/>
    </location>
</feature>
<evidence type="ECO:0000313" key="2">
    <source>
        <dbReference type="EMBL" id="SAZ10028.1"/>
    </source>
</evidence>
<dbReference type="EMBL" id="LT556085">
    <property type="protein sequence ID" value="SAZ10028.1"/>
    <property type="molecule type" value="Genomic_DNA"/>
</dbReference>
<evidence type="ECO:0000313" key="3">
    <source>
        <dbReference type="Proteomes" id="UP000245995"/>
    </source>
</evidence>
<protein>
    <submittedName>
        <fullName evidence="2">Uncharacterized protein</fullName>
    </submittedName>
</protein>
<dbReference type="Proteomes" id="UP000245995">
    <property type="component" value="Chromosome CITRO92"/>
</dbReference>
<proteinExistence type="predicted"/>
<reference evidence="2 3" key="1">
    <citation type="submission" date="2016-04" db="EMBL/GenBank/DDBJ databases">
        <authorList>
            <person name="Regsiter A."/>
            <person name="William W."/>
        </authorList>
    </citation>
    <scope>NUCLEOTIDE SEQUENCE [LARGE SCALE GENOMIC DNA]</scope>
    <source>
        <strain evidence="2 3">92</strain>
    </source>
</reference>
<name>A0AAX2BEJ6_CITAM</name>
<organism evidence="2 3">
    <name type="scientific">Citrobacter amalonaticus</name>
    <dbReference type="NCBI Taxonomy" id="35703"/>
    <lineage>
        <taxon>Bacteria</taxon>
        <taxon>Pseudomonadati</taxon>
        <taxon>Pseudomonadota</taxon>
        <taxon>Gammaproteobacteria</taxon>
        <taxon>Enterobacterales</taxon>
        <taxon>Enterobacteriaceae</taxon>
        <taxon>Citrobacter</taxon>
    </lineage>
</organism>
<accession>A0AAX2BEJ6</accession>